<evidence type="ECO:0000313" key="2">
    <source>
        <dbReference type="Proteomes" id="UP001501447"/>
    </source>
</evidence>
<gene>
    <name evidence="1" type="ORF">GCM10009863_59910</name>
</gene>
<keyword evidence="2" id="KW-1185">Reference proteome</keyword>
<accession>A0ABP6D8P3</accession>
<evidence type="ECO:0008006" key="3">
    <source>
        <dbReference type="Google" id="ProtNLM"/>
    </source>
</evidence>
<name>A0ABP6D8P3_9ACTN</name>
<proteinExistence type="predicted"/>
<dbReference type="Proteomes" id="UP001501447">
    <property type="component" value="Unassembled WGS sequence"/>
</dbReference>
<organism evidence="1 2">
    <name type="scientific">Streptomyces axinellae</name>
    <dbReference type="NCBI Taxonomy" id="552788"/>
    <lineage>
        <taxon>Bacteria</taxon>
        <taxon>Bacillati</taxon>
        <taxon>Actinomycetota</taxon>
        <taxon>Actinomycetes</taxon>
        <taxon>Kitasatosporales</taxon>
        <taxon>Streptomycetaceae</taxon>
        <taxon>Streptomyces</taxon>
    </lineage>
</organism>
<reference evidence="2" key="1">
    <citation type="journal article" date="2019" name="Int. J. Syst. Evol. Microbiol.">
        <title>The Global Catalogue of Microorganisms (GCM) 10K type strain sequencing project: providing services to taxonomists for standard genome sequencing and annotation.</title>
        <authorList>
            <consortium name="The Broad Institute Genomics Platform"/>
            <consortium name="The Broad Institute Genome Sequencing Center for Infectious Disease"/>
            <person name="Wu L."/>
            <person name="Ma J."/>
        </authorList>
    </citation>
    <scope>NUCLEOTIDE SEQUENCE [LARGE SCALE GENOMIC DNA]</scope>
    <source>
        <strain evidence="2">JCM 16373</strain>
    </source>
</reference>
<sequence>MAARQRVWCSPLLDRLAANAPGLSAEDLEQLAAEPWMSTLCAALSPPGDRLLPGRSGGPLDYFEQDRNKILAHAESLGGRNVAEGGLDFLLSEAKTGGPFGDMEPWFAWADHLVGQEISHRGQSVES</sequence>
<protein>
    <recommendedName>
        <fullName evidence="3">CdiI immunity protein domain-containing protein</fullName>
    </recommendedName>
</protein>
<comment type="caution">
    <text evidence="1">The sequence shown here is derived from an EMBL/GenBank/DDBJ whole genome shotgun (WGS) entry which is preliminary data.</text>
</comment>
<evidence type="ECO:0000313" key="1">
    <source>
        <dbReference type="EMBL" id="GAA2635506.1"/>
    </source>
</evidence>
<dbReference type="EMBL" id="BAAARJ010000025">
    <property type="protein sequence ID" value="GAA2635506.1"/>
    <property type="molecule type" value="Genomic_DNA"/>
</dbReference>
<dbReference type="RefSeq" id="WP_344570188.1">
    <property type="nucleotide sequence ID" value="NZ_BAAARJ010000025.1"/>
</dbReference>